<dbReference type="EMBL" id="JAIWYP010000003">
    <property type="protein sequence ID" value="KAH3850576.1"/>
    <property type="molecule type" value="Genomic_DNA"/>
</dbReference>
<dbReference type="Proteomes" id="UP000828390">
    <property type="component" value="Unassembled WGS sequence"/>
</dbReference>
<evidence type="ECO:0000256" key="1">
    <source>
        <dbReference type="SAM" id="MobiDB-lite"/>
    </source>
</evidence>
<dbReference type="AlphaFoldDB" id="A0A9D4R0J2"/>
<keyword evidence="3" id="KW-1185">Reference proteome</keyword>
<sequence>MHHGKNGSSANVNICDGFQTVVENDDFLPETVTWRRWINMSMGTSESYESTYKNKRPYRHSHDYDDATDDI</sequence>
<protein>
    <submittedName>
        <fullName evidence="2">Uncharacterized protein</fullName>
    </submittedName>
</protein>
<reference evidence="2" key="2">
    <citation type="submission" date="2020-11" db="EMBL/GenBank/DDBJ databases">
        <authorList>
            <person name="McCartney M.A."/>
            <person name="Auch B."/>
            <person name="Kono T."/>
            <person name="Mallez S."/>
            <person name="Becker A."/>
            <person name="Gohl D.M."/>
            <person name="Silverstein K.A.T."/>
            <person name="Koren S."/>
            <person name="Bechman K.B."/>
            <person name="Herman A."/>
            <person name="Abrahante J.E."/>
            <person name="Garbe J."/>
        </authorList>
    </citation>
    <scope>NUCLEOTIDE SEQUENCE</scope>
    <source>
        <strain evidence="2">Duluth1</strain>
        <tissue evidence="2">Whole animal</tissue>
    </source>
</reference>
<feature type="region of interest" description="Disordered" evidence="1">
    <location>
        <begin position="46"/>
        <end position="71"/>
    </location>
</feature>
<organism evidence="2 3">
    <name type="scientific">Dreissena polymorpha</name>
    <name type="common">Zebra mussel</name>
    <name type="synonym">Mytilus polymorpha</name>
    <dbReference type="NCBI Taxonomy" id="45954"/>
    <lineage>
        <taxon>Eukaryota</taxon>
        <taxon>Metazoa</taxon>
        <taxon>Spiralia</taxon>
        <taxon>Lophotrochozoa</taxon>
        <taxon>Mollusca</taxon>
        <taxon>Bivalvia</taxon>
        <taxon>Autobranchia</taxon>
        <taxon>Heteroconchia</taxon>
        <taxon>Euheterodonta</taxon>
        <taxon>Imparidentia</taxon>
        <taxon>Neoheterodontei</taxon>
        <taxon>Myida</taxon>
        <taxon>Dreissenoidea</taxon>
        <taxon>Dreissenidae</taxon>
        <taxon>Dreissena</taxon>
    </lineage>
</organism>
<gene>
    <name evidence="2" type="ORF">DPMN_092998</name>
</gene>
<accession>A0A9D4R0J2</accession>
<reference evidence="2" key="1">
    <citation type="journal article" date="2019" name="bioRxiv">
        <title>The Genome of the Zebra Mussel, Dreissena polymorpha: A Resource for Invasive Species Research.</title>
        <authorList>
            <person name="McCartney M.A."/>
            <person name="Auch B."/>
            <person name="Kono T."/>
            <person name="Mallez S."/>
            <person name="Zhang Y."/>
            <person name="Obille A."/>
            <person name="Becker A."/>
            <person name="Abrahante J.E."/>
            <person name="Garbe J."/>
            <person name="Badalamenti J.P."/>
            <person name="Herman A."/>
            <person name="Mangelson H."/>
            <person name="Liachko I."/>
            <person name="Sullivan S."/>
            <person name="Sone E.D."/>
            <person name="Koren S."/>
            <person name="Silverstein K.A.T."/>
            <person name="Beckman K.B."/>
            <person name="Gohl D.M."/>
        </authorList>
    </citation>
    <scope>NUCLEOTIDE SEQUENCE</scope>
    <source>
        <strain evidence="2">Duluth1</strain>
        <tissue evidence="2">Whole animal</tissue>
    </source>
</reference>
<evidence type="ECO:0000313" key="3">
    <source>
        <dbReference type="Proteomes" id="UP000828390"/>
    </source>
</evidence>
<proteinExistence type="predicted"/>
<name>A0A9D4R0J2_DREPO</name>
<evidence type="ECO:0000313" key="2">
    <source>
        <dbReference type="EMBL" id="KAH3850576.1"/>
    </source>
</evidence>
<comment type="caution">
    <text evidence="2">The sequence shown here is derived from an EMBL/GenBank/DDBJ whole genome shotgun (WGS) entry which is preliminary data.</text>
</comment>